<feature type="binding site" evidence="9">
    <location>
        <position position="102"/>
    </location>
    <ligand>
        <name>4-amino-2-methyl-5-(diphosphooxymethyl)pyrimidine</name>
        <dbReference type="ChEBI" id="CHEBI:57841"/>
    </ligand>
</feature>
<dbReference type="EMBL" id="CP003989">
    <property type="protein sequence ID" value="AGA35089.1"/>
    <property type="molecule type" value="Genomic_DNA"/>
</dbReference>
<dbReference type="AlphaFoldDB" id="L0DZR3"/>
<dbReference type="EC" id="2.5.1.3" evidence="9"/>
<dbReference type="SUPFAM" id="SSF51391">
    <property type="entry name" value="Thiamin phosphate synthase"/>
    <property type="match status" value="1"/>
</dbReference>
<accession>L0DZR3</accession>
<dbReference type="InterPro" id="IPR013785">
    <property type="entry name" value="Aldolase_TIM"/>
</dbReference>
<dbReference type="GO" id="GO:0000287">
    <property type="term" value="F:magnesium ion binding"/>
    <property type="evidence" value="ECO:0007669"/>
    <property type="project" value="UniProtKB-UniRule"/>
</dbReference>
<keyword evidence="3 9" id="KW-0479">Metal-binding</keyword>
<feature type="binding site" evidence="9">
    <location>
        <position position="64"/>
    </location>
    <ligand>
        <name>Mg(2+)</name>
        <dbReference type="ChEBI" id="CHEBI:18420"/>
    </ligand>
</feature>
<sequence>MRGLYFVTPDRASGRIALVAAALRGGARIIQYRDKSGTGMAGLPEARELLALCRKAGALLLINDDIELCLAAGADGVHLGEDDAGIADARTRLGPNRVIGASCYNDLDRARRALAAGADYVAFGSVYPSPTKPAARRANPGLLRAARGELSAPICAIGGITPDNAAPIIAAGADMIAVIQAISEAPNPEAAARALQALFAQTAAHTTP</sequence>
<feature type="binding site" evidence="9">
    <location>
        <begin position="129"/>
        <end position="131"/>
    </location>
    <ligand>
        <name>2-[(2R,5Z)-2-carboxy-4-methylthiazol-5(2H)-ylidene]ethyl phosphate</name>
        <dbReference type="ChEBI" id="CHEBI:62899"/>
    </ligand>
</feature>
<dbReference type="KEGG" id="tni:TVNIR_3453"/>
<organism evidence="13 14">
    <name type="scientific">Thioalkalivibrio nitratireducens (strain DSM 14787 / UNIQEM 213 / ALEN2)</name>
    <dbReference type="NCBI Taxonomy" id="1255043"/>
    <lineage>
        <taxon>Bacteria</taxon>
        <taxon>Pseudomonadati</taxon>
        <taxon>Pseudomonadota</taxon>
        <taxon>Gammaproteobacteria</taxon>
        <taxon>Chromatiales</taxon>
        <taxon>Ectothiorhodospiraceae</taxon>
        <taxon>Thioalkalivibrio</taxon>
    </lineage>
</organism>
<dbReference type="PATRIC" id="fig|1255043.3.peg.3484"/>
<keyword evidence="5 9" id="KW-0784">Thiamine biosynthesis</keyword>
<evidence type="ECO:0000313" key="13">
    <source>
        <dbReference type="EMBL" id="AGA35089.1"/>
    </source>
</evidence>
<proteinExistence type="inferred from homology"/>
<evidence type="ECO:0000256" key="1">
    <source>
        <dbReference type="ARBA" id="ARBA00005165"/>
    </source>
</evidence>
<feature type="binding site" evidence="9">
    <location>
        <position position="63"/>
    </location>
    <ligand>
        <name>4-amino-2-methyl-5-(diphosphooxymethyl)pyrimidine</name>
        <dbReference type="ChEBI" id="CHEBI:57841"/>
    </ligand>
</feature>
<feature type="binding site" evidence="9">
    <location>
        <position position="83"/>
    </location>
    <ligand>
        <name>Mg(2+)</name>
        <dbReference type="ChEBI" id="CHEBI:18420"/>
    </ligand>
</feature>
<evidence type="ECO:0000256" key="7">
    <source>
        <dbReference type="ARBA" id="ARBA00047851"/>
    </source>
</evidence>
<comment type="pathway">
    <text evidence="1 9 11">Cofactor biosynthesis; thiamine diphosphate biosynthesis; thiamine phosphate from 4-amino-2-methyl-5-diphosphomethylpyrimidine and 4-methyl-5-(2-phosphoethyl)-thiazole: step 1/1.</text>
</comment>
<evidence type="ECO:0000256" key="5">
    <source>
        <dbReference type="ARBA" id="ARBA00022977"/>
    </source>
</evidence>
<comment type="function">
    <text evidence="9">Condenses 4-methyl-5-(beta-hydroxyethyl)thiazole monophosphate (THZ-P) and 2-methyl-4-amino-5-hydroxymethyl pyrimidine pyrophosphate (HMP-PP) to form thiamine monophosphate (TMP).</text>
</comment>
<protein>
    <recommendedName>
        <fullName evidence="9">Thiamine-phosphate synthase</fullName>
        <shortName evidence="9">TP synthase</shortName>
        <shortName evidence="9">TPS</shortName>
        <ecNumber evidence="9">2.5.1.3</ecNumber>
    </recommendedName>
    <alternativeName>
        <fullName evidence="9">Thiamine-phosphate pyrophosphorylase</fullName>
        <shortName evidence="9">TMP pyrophosphorylase</shortName>
        <shortName evidence="9">TMP-PPase</shortName>
    </alternativeName>
</protein>
<evidence type="ECO:0000256" key="10">
    <source>
        <dbReference type="RuleBase" id="RU003826"/>
    </source>
</evidence>
<keyword evidence="4 9" id="KW-0460">Magnesium</keyword>
<dbReference type="GO" id="GO:0004789">
    <property type="term" value="F:thiamine-phosphate diphosphorylase activity"/>
    <property type="evidence" value="ECO:0007669"/>
    <property type="project" value="UniProtKB-UniRule"/>
</dbReference>
<dbReference type="Proteomes" id="UP000010809">
    <property type="component" value="Chromosome"/>
</dbReference>
<evidence type="ECO:0000313" key="14">
    <source>
        <dbReference type="Proteomes" id="UP000010809"/>
    </source>
</evidence>
<evidence type="ECO:0000256" key="8">
    <source>
        <dbReference type="ARBA" id="ARBA00047883"/>
    </source>
</evidence>
<evidence type="ECO:0000256" key="2">
    <source>
        <dbReference type="ARBA" id="ARBA00022679"/>
    </source>
</evidence>
<dbReference type="Pfam" id="PF02581">
    <property type="entry name" value="TMP-TENI"/>
    <property type="match status" value="1"/>
</dbReference>
<comment type="similarity">
    <text evidence="9 10">Belongs to the thiamine-phosphate synthase family.</text>
</comment>
<comment type="catalytic activity">
    <reaction evidence="8 9 10">
        <text>2-[(2R,5Z)-2-carboxy-4-methylthiazol-5(2H)-ylidene]ethyl phosphate + 4-amino-2-methyl-5-(diphosphooxymethyl)pyrimidine + 2 H(+) = thiamine phosphate + CO2 + diphosphate</text>
        <dbReference type="Rhea" id="RHEA:47844"/>
        <dbReference type="ChEBI" id="CHEBI:15378"/>
        <dbReference type="ChEBI" id="CHEBI:16526"/>
        <dbReference type="ChEBI" id="CHEBI:33019"/>
        <dbReference type="ChEBI" id="CHEBI:37575"/>
        <dbReference type="ChEBI" id="CHEBI:57841"/>
        <dbReference type="ChEBI" id="CHEBI:62899"/>
        <dbReference type="EC" id="2.5.1.3"/>
    </reaction>
</comment>
<comment type="cofactor">
    <cofactor evidence="9">
        <name>Mg(2+)</name>
        <dbReference type="ChEBI" id="CHEBI:18420"/>
    </cofactor>
    <text evidence="9">Binds 1 Mg(2+) ion per subunit.</text>
</comment>
<feature type="binding site" evidence="9">
    <location>
        <position position="132"/>
    </location>
    <ligand>
        <name>4-amino-2-methyl-5-(diphosphooxymethyl)pyrimidine</name>
        <dbReference type="ChEBI" id="CHEBI:57841"/>
    </ligand>
</feature>
<dbReference type="GO" id="GO:0009229">
    <property type="term" value="P:thiamine diphosphate biosynthetic process"/>
    <property type="evidence" value="ECO:0007669"/>
    <property type="project" value="UniProtKB-UniRule"/>
</dbReference>
<dbReference type="HAMAP" id="MF_00097">
    <property type="entry name" value="TMP_synthase"/>
    <property type="match status" value="1"/>
</dbReference>
<evidence type="ECO:0000256" key="3">
    <source>
        <dbReference type="ARBA" id="ARBA00022723"/>
    </source>
</evidence>
<dbReference type="eggNOG" id="COG0352">
    <property type="taxonomic scope" value="Bacteria"/>
</dbReference>
<evidence type="ECO:0000256" key="6">
    <source>
        <dbReference type="ARBA" id="ARBA00047334"/>
    </source>
</evidence>
<evidence type="ECO:0000256" key="11">
    <source>
        <dbReference type="RuleBase" id="RU004253"/>
    </source>
</evidence>
<comment type="caution">
    <text evidence="9">Lacks conserved residue(s) required for the propagation of feature annotation.</text>
</comment>
<dbReference type="GO" id="GO:0005737">
    <property type="term" value="C:cytoplasm"/>
    <property type="evidence" value="ECO:0007669"/>
    <property type="project" value="TreeGrafter"/>
</dbReference>
<dbReference type="NCBIfam" id="TIGR00693">
    <property type="entry name" value="thiE"/>
    <property type="match status" value="1"/>
</dbReference>
<feature type="binding site" evidence="9">
    <location>
        <position position="159"/>
    </location>
    <ligand>
        <name>2-[(2R,5Z)-2-carboxy-4-methylthiazol-5(2H)-ylidene]ethyl phosphate</name>
        <dbReference type="ChEBI" id="CHEBI:62899"/>
    </ligand>
</feature>
<reference evidence="13" key="1">
    <citation type="submission" date="2015-12" db="EMBL/GenBank/DDBJ databases">
        <authorList>
            <person name="Tikhonova T.V."/>
            <person name="Pavlov A.R."/>
            <person name="Beletsky A.V."/>
            <person name="Mardanov A.V."/>
            <person name="Sorokin D.Y."/>
            <person name="Ravin N.V."/>
            <person name="Popov V.O."/>
        </authorList>
    </citation>
    <scope>NUCLEOTIDE SEQUENCE</scope>
    <source>
        <strain evidence="13">DSM 14787</strain>
    </source>
</reference>
<feature type="domain" description="Thiamine phosphate synthase/TenI" evidence="12">
    <location>
        <begin position="4"/>
        <end position="182"/>
    </location>
</feature>
<keyword evidence="2 9" id="KW-0808">Transferase</keyword>
<name>L0DZR3_THIND</name>
<dbReference type="InterPro" id="IPR022998">
    <property type="entry name" value="ThiamineP_synth_TenI"/>
</dbReference>
<dbReference type="STRING" id="1255043.TVNIR_3453"/>
<evidence type="ECO:0000256" key="9">
    <source>
        <dbReference type="HAMAP-Rule" id="MF_00097"/>
    </source>
</evidence>
<comment type="catalytic activity">
    <reaction evidence="6 9 10">
        <text>4-methyl-5-(2-phosphooxyethyl)-thiazole + 4-amino-2-methyl-5-(diphosphooxymethyl)pyrimidine + H(+) = thiamine phosphate + diphosphate</text>
        <dbReference type="Rhea" id="RHEA:22328"/>
        <dbReference type="ChEBI" id="CHEBI:15378"/>
        <dbReference type="ChEBI" id="CHEBI:33019"/>
        <dbReference type="ChEBI" id="CHEBI:37575"/>
        <dbReference type="ChEBI" id="CHEBI:57841"/>
        <dbReference type="ChEBI" id="CHEBI:58296"/>
        <dbReference type="EC" id="2.5.1.3"/>
    </reaction>
</comment>
<keyword evidence="14" id="KW-1185">Reference proteome</keyword>
<dbReference type="UniPathway" id="UPA00060">
    <property type="reaction ID" value="UER00141"/>
</dbReference>
<dbReference type="InterPro" id="IPR036206">
    <property type="entry name" value="ThiamineP_synth_sf"/>
</dbReference>
<dbReference type="PANTHER" id="PTHR20857">
    <property type="entry name" value="THIAMINE-PHOSPHATE PYROPHOSPHORYLASE"/>
    <property type="match status" value="1"/>
</dbReference>
<dbReference type="InterPro" id="IPR034291">
    <property type="entry name" value="TMP_synthase"/>
</dbReference>
<comment type="catalytic activity">
    <reaction evidence="7 9 10">
        <text>2-(2-carboxy-4-methylthiazol-5-yl)ethyl phosphate + 4-amino-2-methyl-5-(diphosphooxymethyl)pyrimidine + 2 H(+) = thiamine phosphate + CO2 + diphosphate</text>
        <dbReference type="Rhea" id="RHEA:47848"/>
        <dbReference type="ChEBI" id="CHEBI:15378"/>
        <dbReference type="ChEBI" id="CHEBI:16526"/>
        <dbReference type="ChEBI" id="CHEBI:33019"/>
        <dbReference type="ChEBI" id="CHEBI:37575"/>
        <dbReference type="ChEBI" id="CHEBI:57841"/>
        <dbReference type="ChEBI" id="CHEBI:62890"/>
        <dbReference type="EC" id="2.5.1.3"/>
    </reaction>
</comment>
<evidence type="ECO:0000256" key="4">
    <source>
        <dbReference type="ARBA" id="ARBA00022842"/>
    </source>
</evidence>
<dbReference type="PANTHER" id="PTHR20857:SF15">
    <property type="entry name" value="THIAMINE-PHOSPHATE SYNTHASE"/>
    <property type="match status" value="1"/>
</dbReference>
<feature type="binding site" evidence="9">
    <location>
        <begin position="31"/>
        <end position="35"/>
    </location>
    <ligand>
        <name>4-amino-2-methyl-5-(diphosphooxymethyl)pyrimidine</name>
        <dbReference type="ChEBI" id="CHEBI:57841"/>
    </ligand>
</feature>
<gene>
    <name evidence="13" type="primary">thiE [H]</name>
    <name evidence="9" type="synonym">thiE</name>
    <name evidence="13" type="ordered locus">TVNIR_3453</name>
</gene>
<dbReference type="Gene3D" id="3.20.20.70">
    <property type="entry name" value="Aldolase class I"/>
    <property type="match status" value="1"/>
</dbReference>
<dbReference type="GO" id="GO:0009228">
    <property type="term" value="P:thiamine biosynthetic process"/>
    <property type="evidence" value="ECO:0007669"/>
    <property type="project" value="UniProtKB-KW"/>
</dbReference>
<dbReference type="HOGENOM" id="CLU_018272_3_1_6"/>
<evidence type="ECO:0000259" key="12">
    <source>
        <dbReference type="Pfam" id="PF02581"/>
    </source>
</evidence>
<dbReference type="CDD" id="cd00564">
    <property type="entry name" value="TMP_TenI"/>
    <property type="match status" value="1"/>
</dbReference>